<reference evidence="2" key="1">
    <citation type="submission" date="2022-08" db="EMBL/GenBank/DDBJ databases">
        <title>Novel sulphate-reducing endosymbionts in the free-living metamonad Anaeramoeba.</title>
        <authorList>
            <person name="Jerlstrom-Hultqvist J."/>
            <person name="Cepicka I."/>
            <person name="Gallot-Lavallee L."/>
            <person name="Salas-Leiva D."/>
            <person name="Curtis B.A."/>
            <person name="Zahonova K."/>
            <person name="Pipaliya S."/>
            <person name="Dacks J."/>
            <person name="Roger A.J."/>
        </authorList>
    </citation>
    <scope>NUCLEOTIDE SEQUENCE</scope>
    <source>
        <strain evidence="2">Busselton2</strain>
    </source>
</reference>
<proteinExistence type="predicted"/>
<protein>
    <submittedName>
        <fullName evidence="2">Uncharacterized protein</fullName>
    </submittedName>
</protein>
<feature type="region of interest" description="Disordered" evidence="1">
    <location>
        <begin position="19"/>
        <end position="39"/>
    </location>
</feature>
<feature type="compositionally biased region" description="Low complexity" evidence="1">
    <location>
        <begin position="69"/>
        <end position="81"/>
    </location>
</feature>
<gene>
    <name evidence="2" type="ORF">M0812_15332</name>
</gene>
<feature type="compositionally biased region" description="Polar residues" evidence="1">
    <location>
        <begin position="26"/>
        <end position="36"/>
    </location>
</feature>
<dbReference type="EMBL" id="JANTQA010000032">
    <property type="protein sequence ID" value="KAJ3439307.1"/>
    <property type="molecule type" value="Genomic_DNA"/>
</dbReference>
<name>A0AAV7ZFX5_9EUKA</name>
<evidence type="ECO:0000313" key="3">
    <source>
        <dbReference type="Proteomes" id="UP001146793"/>
    </source>
</evidence>
<comment type="caution">
    <text evidence="2">The sequence shown here is derived from an EMBL/GenBank/DDBJ whole genome shotgun (WGS) entry which is preliminary data.</text>
</comment>
<feature type="region of interest" description="Disordered" evidence="1">
    <location>
        <begin position="69"/>
        <end position="88"/>
    </location>
</feature>
<organism evidence="2 3">
    <name type="scientific">Anaeramoeba flamelloides</name>
    <dbReference type="NCBI Taxonomy" id="1746091"/>
    <lineage>
        <taxon>Eukaryota</taxon>
        <taxon>Metamonada</taxon>
        <taxon>Anaeramoebidae</taxon>
        <taxon>Anaeramoeba</taxon>
    </lineage>
</organism>
<evidence type="ECO:0000313" key="2">
    <source>
        <dbReference type="EMBL" id="KAJ3439307.1"/>
    </source>
</evidence>
<evidence type="ECO:0000256" key="1">
    <source>
        <dbReference type="SAM" id="MobiDB-lite"/>
    </source>
</evidence>
<dbReference type="Proteomes" id="UP001146793">
    <property type="component" value="Unassembled WGS sequence"/>
</dbReference>
<dbReference type="AlphaFoldDB" id="A0AAV7ZFX5"/>
<sequence>MEKLLVNYLTSKKTGQKFENGLPLESNGTLTQNGTDDQIHNDLTKTKPDFWEDFWRHYAKKDNYLSFGNNENGDNDGPNLNSKKDNLKQDITNDNTQKQIPIQIQNQNKNSYYSKFSSAKLKNINLNSHKAQIMGKKKTKEEGSIGTIKKQQGDFNPSAYKQQYHDNIVLLEIMKQNLVKQTSETFLRENILKVIDTPSTKEEIVEKGKNALPDFWQYYIKKYPQNAEK</sequence>
<accession>A0AAV7ZFX5</accession>